<feature type="region of interest" description="Disordered" evidence="1">
    <location>
        <begin position="29"/>
        <end position="58"/>
    </location>
</feature>
<name>A0A0M8QLX2_9ACTN</name>
<gene>
    <name evidence="2" type="ORF">ADK41_33355</name>
</gene>
<evidence type="ECO:0000256" key="1">
    <source>
        <dbReference type="SAM" id="MobiDB-lite"/>
    </source>
</evidence>
<accession>A0A0M8QLX2</accession>
<organism evidence="2 3">
    <name type="scientific">Streptomyces caelestis</name>
    <dbReference type="NCBI Taxonomy" id="36816"/>
    <lineage>
        <taxon>Bacteria</taxon>
        <taxon>Bacillati</taxon>
        <taxon>Actinomycetota</taxon>
        <taxon>Actinomycetes</taxon>
        <taxon>Kitasatosporales</taxon>
        <taxon>Streptomycetaceae</taxon>
        <taxon>Streptomyces</taxon>
    </lineage>
</organism>
<evidence type="ECO:0000313" key="2">
    <source>
        <dbReference type="EMBL" id="KOT30046.1"/>
    </source>
</evidence>
<evidence type="ECO:0000313" key="3">
    <source>
        <dbReference type="Proteomes" id="UP000037773"/>
    </source>
</evidence>
<evidence type="ECO:0008006" key="4">
    <source>
        <dbReference type="Google" id="ProtNLM"/>
    </source>
</evidence>
<dbReference type="EMBL" id="LGCN01000244">
    <property type="protein sequence ID" value="KOT30046.1"/>
    <property type="molecule type" value="Genomic_DNA"/>
</dbReference>
<feature type="compositionally biased region" description="Polar residues" evidence="1">
    <location>
        <begin position="34"/>
        <end position="53"/>
    </location>
</feature>
<keyword evidence="3" id="KW-1185">Reference proteome</keyword>
<proteinExistence type="predicted"/>
<sequence>MVFGGWRSRSVAWDEWDQLKAEALERRQGDATRMQLNQYPGDSGPGSTPTTPDKTGDLNVHQQDLSKIGSHAHELYDRLWDQARLDNTSVDKAASDLTSQGFALGSGLQHVSNRWSTQLNSVLDACAHIANHMQVTKKIHDGDEAYILRQMSSIATLDAGFDERVGPAGEKNPIYGEKKK</sequence>
<comment type="caution">
    <text evidence="2">The sequence shown here is derived from an EMBL/GenBank/DDBJ whole genome shotgun (WGS) entry which is preliminary data.</text>
</comment>
<reference evidence="2 3" key="1">
    <citation type="submission" date="2015-07" db="EMBL/GenBank/DDBJ databases">
        <authorList>
            <person name="Noorani M."/>
        </authorList>
    </citation>
    <scope>NUCLEOTIDE SEQUENCE [LARGE SCALE GENOMIC DNA]</scope>
    <source>
        <strain evidence="2 3">NRRL B-24567</strain>
    </source>
</reference>
<dbReference type="Proteomes" id="UP000037773">
    <property type="component" value="Unassembled WGS sequence"/>
</dbReference>
<protein>
    <recommendedName>
        <fullName evidence="4">AG1 protein</fullName>
    </recommendedName>
</protein>
<dbReference type="PATRIC" id="fig|36816.3.peg.7255"/>
<dbReference type="AlphaFoldDB" id="A0A0M8QLX2"/>